<dbReference type="AlphaFoldDB" id="A0A4R5YE43"/>
<feature type="transmembrane region" description="Helical" evidence="2">
    <location>
        <begin position="37"/>
        <end position="57"/>
    </location>
</feature>
<proteinExistence type="predicted"/>
<feature type="region of interest" description="Disordered" evidence="1">
    <location>
        <begin position="63"/>
        <end position="86"/>
    </location>
</feature>
<keyword evidence="2" id="KW-0472">Membrane</keyword>
<name>A0A4R5YE43_KOCRO</name>
<dbReference type="Proteomes" id="UP000295163">
    <property type="component" value="Unassembled WGS sequence"/>
</dbReference>
<evidence type="ECO:0000256" key="2">
    <source>
        <dbReference type="SAM" id="Phobius"/>
    </source>
</evidence>
<dbReference type="RefSeq" id="WP_133410575.1">
    <property type="nucleotide sequence ID" value="NZ_SMZT01000004.1"/>
</dbReference>
<dbReference type="EMBL" id="SMZT01000004">
    <property type="protein sequence ID" value="TDL42467.1"/>
    <property type="molecule type" value="Genomic_DNA"/>
</dbReference>
<protein>
    <submittedName>
        <fullName evidence="3">Uncharacterized protein</fullName>
    </submittedName>
</protein>
<organism evidence="3 4">
    <name type="scientific">Kocuria rosea</name>
    <name type="common">Deinococcus erythromyxa</name>
    <name type="synonym">Micrococcus rubens</name>
    <dbReference type="NCBI Taxonomy" id="1275"/>
    <lineage>
        <taxon>Bacteria</taxon>
        <taxon>Bacillati</taxon>
        <taxon>Actinomycetota</taxon>
        <taxon>Actinomycetes</taxon>
        <taxon>Micrococcales</taxon>
        <taxon>Micrococcaceae</taxon>
        <taxon>Kocuria</taxon>
    </lineage>
</organism>
<sequence length="86" mass="9501">MTTPTPTAPAFDGTRRSMLDLGFQPFGDWWSTLPTGVQVALVLGFVTAMAAVIWWAIRHERRHTPPGMTSSMHKRPRLGRSNPPGS</sequence>
<keyword evidence="2" id="KW-1133">Transmembrane helix</keyword>
<keyword evidence="2" id="KW-0812">Transmembrane</keyword>
<accession>A0A4R5YE43</accession>
<reference evidence="3 4" key="1">
    <citation type="submission" date="2019-03" db="EMBL/GenBank/DDBJ databases">
        <title>Genome Sequencing and Assembly of Various Microbes Isolated from Partially Reclaimed Soil and Acid Mine Drainage (AMD) Site.</title>
        <authorList>
            <person name="Steinbock B."/>
            <person name="Bechtold R."/>
            <person name="Sevigny J.L."/>
            <person name="Thomas D."/>
            <person name="Cuthill L.R."/>
            <person name="Aveiro Johannsen E.J."/>
            <person name="Thomas K."/>
            <person name="Ghosh A."/>
        </authorList>
    </citation>
    <scope>NUCLEOTIDE SEQUENCE [LARGE SCALE GENOMIC DNA]</scope>
    <source>
        <strain evidence="3 4">S-A3</strain>
    </source>
</reference>
<gene>
    <name evidence="3" type="ORF">E2R59_11010</name>
</gene>
<dbReference type="GeneID" id="64347946"/>
<comment type="caution">
    <text evidence="3">The sequence shown here is derived from an EMBL/GenBank/DDBJ whole genome shotgun (WGS) entry which is preliminary data.</text>
</comment>
<evidence type="ECO:0000256" key="1">
    <source>
        <dbReference type="SAM" id="MobiDB-lite"/>
    </source>
</evidence>
<evidence type="ECO:0000313" key="4">
    <source>
        <dbReference type="Proteomes" id="UP000295163"/>
    </source>
</evidence>
<evidence type="ECO:0000313" key="3">
    <source>
        <dbReference type="EMBL" id="TDL42467.1"/>
    </source>
</evidence>